<accession>A0ABZ1C3Q7</accession>
<name>A0ABZ1C3Q7_9BACT</name>
<gene>
    <name evidence="2" type="ORF">K1X11_013730</name>
</gene>
<dbReference type="EMBL" id="CP139781">
    <property type="protein sequence ID" value="WRQ85868.1"/>
    <property type="molecule type" value="Genomic_DNA"/>
</dbReference>
<feature type="compositionally biased region" description="Polar residues" evidence="1">
    <location>
        <begin position="34"/>
        <end position="49"/>
    </location>
</feature>
<evidence type="ECO:0000256" key="1">
    <source>
        <dbReference type="SAM" id="MobiDB-lite"/>
    </source>
</evidence>
<evidence type="ECO:0000313" key="2">
    <source>
        <dbReference type="EMBL" id="WRQ85868.1"/>
    </source>
</evidence>
<dbReference type="RefSeq" id="WP_221032686.1">
    <property type="nucleotide sequence ID" value="NZ_CP139781.1"/>
</dbReference>
<feature type="region of interest" description="Disordered" evidence="1">
    <location>
        <begin position="34"/>
        <end position="58"/>
    </location>
</feature>
<protein>
    <recommendedName>
        <fullName evidence="4">Antitoxin</fullName>
    </recommendedName>
</protein>
<sequence>MRTTLDIDDDVLSLAKELAAKERRTAGSVISSLARQGYQSGGKPTTTRSPAKPRQRNGIAMLPKRATPVTMAHVQKLMDEEGL</sequence>
<organism evidence="2 3">
    <name type="scientific">Actomonas aquatica</name>
    <dbReference type="NCBI Taxonomy" id="2866162"/>
    <lineage>
        <taxon>Bacteria</taxon>
        <taxon>Pseudomonadati</taxon>
        <taxon>Verrucomicrobiota</taxon>
        <taxon>Opitutia</taxon>
        <taxon>Opitutales</taxon>
        <taxon>Opitutaceae</taxon>
        <taxon>Actomonas</taxon>
    </lineage>
</organism>
<reference evidence="2 3" key="1">
    <citation type="submission" date="2023-12" db="EMBL/GenBank/DDBJ databases">
        <title>Description of an unclassified Opitutus bacterium of Verrucomicrobiota.</title>
        <authorList>
            <person name="Zhang D.-F."/>
        </authorList>
    </citation>
    <scope>NUCLEOTIDE SEQUENCE [LARGE SCALE GENOMIC DNA]</scope>
    <source>
        <strain evidence="2 3">WL0086</strain>
    </source>
</reference>
<keyword evidence="3" id="KW-1185">Reference proteome</keyword>
<dbReference type="Proteomes" id="UP000738431">
    <property type="component" value="Chromosome"/>
</dbReference>
<evidence type="ECO:0008006" key="4">
    <source>
        <dbReference type="Google" id="ProtNLM"/>
    </source>
</evidence>
<evidence type="ECO:0000313" key="3">
    <source>
        <dbReference type="Proteomes" id="UP000738431"/>
    </source>
</evidence>
<proteinExistence type="predicted"/>